<evidence type="ECO:0000313" key="4">
    <source>
        <dbReference type="Proteomes" id="UP001165565"/>
    </source>
</evidence>
<dbReference type="EMBL" id="JANFAV010000019">
    <property type="protein sequence ID" value="MCW6537147.1"/>
    <property type="molecule type" value="Genomic_DNA"/>
</dbReference>
<dbReference type="InterPro" id="IPR046273">
    <property type="entry name" value="DUF6306"/>
</dbReference>
<accession>A0AA41ZD47</accession>
<sequence length="130" mass="14335">MRQRGGDAYMGYAGRDEIVAALNALLEAERAGARVALASARNADPFYTITPPPDRLMFLNRGLSWVVRRLEALMPRVRDADLRADLRAMLDSHRENIARAEGYARQGQVHSTLSSSKVERGTPDICGPPT</sequence>
<name>A0AA41ZD47_9SPHN</name>
<feature type="domain" description="DUF6306" evidence="2">
    <location>
        <begin position="49"/>
        <end position="100"/>
    </location>
</feature>
<feature type="region of interest" description="Disordered" evidence="1">
    <location>
        <begin position="101"/>
        <end position="130"/>
    </location>
</feature>
<evidence type="ECO:0000313" key="3">
    <source>
        <dbReference type="EMBL" id="MCW6537147.1"/>
    </source>
</evidence>
<dbReference type="Pfam" id="PF19825">
    <property type="entry name" value="DUF6306"/>
    <property type="match status" value="2"/>
</dbReference>
<comment type="caution">
    <text evidence="3">The sequence shown here is derived from an EMBL/GenBank/DDBJ whole genome shotgun (WGS) entry which is preliminary data.</text>
</comment>
<gene>
    <name evidence="3" type="ORF">NEE01_20395</name>
</gene>
<evidence type="ECO:0000256" key="1">
    <source>
        <dbReference type="SAM" id="MobiDB-lite"/>
    </source>
</evidence>
<dbReference type="Proteomes" id="UP001165565">
    <property type="component" value="Unassembled WGS sequence"/>
</dbReference>
<protein>
    <submittedName>
        <fullName evidence="3">DUF6306 domain-containing protein</fullName>
    </submittedName>
</protein>
<dbReference type="AlphaFoldDB" id="A0AA41ZD47"/>
<evidence type="ECO:0000259" key="2">
    <source>
        <dbReference type="Pfam" id="PF19825"/>
    </source>
</evidence>
<dbReference type="RefSeq" id="WP_265271036.1">
    <property type="nucleotide sequence ID" value="NZ_JANFAV010000019.1"/>
</dbReference>
<feature type="domain" description="DUF6306" evidence="2">
    <location>
        <begin position="16"/>
        <end position="45"/>
    </location>
</feature>
<organism evidence="3 4">
    <name type="scientific">Sphingomonas lycopersici</name>
    <dbReference type="NCBI Taxonomy" id="2951807"/>
    <lineage>
        <taxon>Bacteria</taxon>
        <taxon>Pseudomonadati</taxon>
        <taxon>Pseudomonadota</taxon>
        <taxon>Alphaproteobacteria</taxon>
        <taxon>Sphingomonadales</taxon>
        <taxon>Sphingomonadaceae</taxon>
        <taxon>Sphingomonas</taxon>
    </lineage>
</organism>
<keyword evidence="4" id="KW-1185">Reference proteome</keyword>
<proteinExistence type="predicted"/>
<reference evidence="3" key="1">
    <citation type="submission" date="2022-06" db="EMBL/GenBank/DDBJ databases">
        <title>Sphingomonas sp. nov. isolated from rhizosphere soil of tomato.</title>
        <authorList>
            <person name="Dong H."/>
            <person name="Gao R."/>
        </authorList>
    </citation>
    <scope>NUCLEOTIDE SEQUENCE</scope>
    <source>
        <strain evidence="3">MMSM24</strain>
    </source>
</reference>